<dbReference type="GO" id="GO:0016485">
    <property type="term" value="P:protein processing"/>
    <property type="evidence" value="ECO:0007669"/>
    <property type="project" value="TreeGrafter"/>
</dbReference>
<evidence type="ECO:0000256" key="3">
    <source>
        <dbReference type="ARBA" id="ARBA00007575"/>
    </source>
</evidence>
<dbReference type="SUPFAM" id="SSF63411">
    <property type="entry name" value="LuxS/MPP-like metallohydrolase"/>
    <property type="match status" value="4"/>
</dbReference>
<evidence type="ECO:0000256" key="5">
    <source>
        <dbReference type="ARBA" id="ARBA00022670"/>
    </source>
</evidence>
<evidence type="ECO:0000256" key="2">
    <source>
        <dbReference type="ARBA" id="ARBA00004173"/>
    </source>
</evidence>
<dbReference type="SMART" id="SM01264">
    <property type="entry name" value="M16C_associated"/>
    <property type="match status" value="1"/>
</dbReference>
<feature type="domain" description="Peptidase M16C associated" evidence="12">
    <location>
        <begin position="562"/>
        <end position="812"/>
    </location>
</feature>
<feature type="region of interest" description="Disordered" evidence="11">
    <location>
        <begin position="1"/>
        <end position="43"/>
    </location>
</feature>
<keyword evidence="6" id="KW-0479">Metal-binding</keyword>
<evidence type="ECO:0000256" key="8">
    <source>
        <dbReference type="ARBA" id="ARBA00022833"/>
    </source>
</evidence>
<gene>
    <name evidence="13" type="ORF">BE221DRAFT_189603</name>
</gene>
<comment type="similarity">
    <text evidence="3">Belongs to the peptidase M16 family. PreP subfamily.</text>
</comment>
<dbReference type="PANTHER" id="PTHR43016">
    <property type="entry name" value="PRESEQUENCE PROTEASE"/>
    <property type="match status" value="1"/>
</dbReference>
<feature type="compositionally biased region" description="Low complexity" evidence="11">
    <location>
        <begin position="1"/>
        <end position="14"/>
    </location>
</feature>
<feature type="compositionally biased region" description="Basic and acidic residues" evidence="11">
    <location>
        <begin position="19"/>
        <end position="33"/>
    </location>
</feature>
<keyword evidence="5" id="KW-0645">Protease</keyword>
<evidence type="ECO:0000256" key="7">
    <source>
        <dbReference type="ARBA" id="ARBA00022801"/>
    </source>
</evidence>
<evidence type="ECO:0000256" key="4">
    <source>
        <dbReference type="ARBA" id="ARBA00020167"/>
    </source>
</evidence>
<dbReference type="Pfam" id="PF00675">
    <property type="entry name" value="Peptidase_M16"/>
    <property type="match status" value="1"/>
</dbReference>
<sequence>MRARAAVRGASVRARASRARVEGRTRARREGGRAHAGTRARASRREVIAGTATAIGTSGAGYGRGASAAIAPGMGAVKASDARAMLDALEALTPGTRLANGAFEVTSTRRVMPYDVVAVELEHVKTGAKHLHVGADDSNNSFNVAFRTTPRDSTGVAHVLEHTVLCGSEKYPVRDPFFNMLRRSLSTFMNAMTASDFTCYPFSTMNRVDYKNLLDVYLDAAFFPKIAEIDFSQEGHRFEFAKMEDPTSDLIYKGIVFNEMKGAMGSQSARYGRALGEHLFPTSTYHWNSGGDPINIPDLTYEQLRNFHAVHYHPSNSKFYTYGDFPLEETLQQIEDSALSRFDKLDVSKLVVEDEKRFIAPKRVEVTVPADAVVADKNKQSIISLAWLMINQIKEPVSLDNFALGVASDLLTNGPQSYFYEALLEPRLGSAFASGTGYNGSRRETSFAVGLKDVAESDVNKVEKIIEEVLERIAREGFPRERVEAVMHQIELDSAVVTTQFGLYTGFGAYSTWVHDGDALNALRTPELAAKLNSALDADPQYWQKLIKKWFLDNKHRLTITARTDEEYDKKLDEAEKKKLKQIEKTLSDQEKQKIVANALLLKDNQDKKEDVSVLPTLVVSEAVEKGIKRWGSKHMKIADGVPLQYDEQPTNGVVYFTTHFDLDGLPERLVPYLDLFTDFMDQLGTEKMKFKDLAEEIKLRTGGFSVGSVFRPSADGTKTQQLSLSISGHALERNVDAMFDILTDLTESVKWRGEEERLKLLLARRATALGSSVGQQGMTYARALAGSQINAASAFGNETGGMPHVGLVSRLSKENATEEVENALSEIAAYALRPERVQRCRLACQKESFNAAERSFAQYLKSIKPVAVAPSDKDTVETKLKSFKPELKKVFVSVTGQTNYCSAALPALPYTHPDAPALFLLAQALSAGYLHREIREKGGAYGGGCASDPMNALFTFFSYRDPNTTETLDTFAKSIDWATTEGNITKKELEEAQLRAFKTLDAPLAPSARGQSSFISGVTEAERQRFRDGLLCASPEDLRRAAARHLAGVEPAIAIVGSAEKAPMGDAKWINLDAQGAPRVV</sequence>
<organism evidence="13">
    <name type="scientific">Ostreococcus tauri</name>
    <name type="common">Marine green alga</name>
    <dbReference type="NCBI Taxonomy" id="70448"/>
    <lineage>
        <taxon>Eukaryota</taxon>
        <taxon>Viridiplantae</taxon>
        <taxon>Chlorophyta</taxon>
        <taxon>Mamiellophyceae</taxon>
        <taxon>Mamiellales</taxon>
        <taxon>Bathycoccaceae</taxon>
        <taxon>Ostreococcus</taxon>
    </lineage>
</organism>
<dbReference type="EMBL" id="KZ155774">
    <property type="protein sequence ID" value="OUS48339.1"/>
    <property type="molecule type" value="Genomic_DNA"/>
</dbReference>
<dbReference type="FunFam" id="3.30.830.10:FF:000009">
    <property type="entry name" value="Presequence protease, mitochondrial"/>
    <property type="match status" value="1"/>
</dbReference>
<accession>A0A1Y5IFK6</accession>
<dbReference type="Pfam" id="PF08367">
    <property type="entry name" value="M16C_assoc"/>
    <property type="match status" value="1"/>
</dbReference>
<dbReference type="Gene3D" id="3.30.830.10">
    <property type="entry name" value="Metalloenzyme, LuxS/M16 peptidase-like"/>
    <property type="match status" value="4"/>
</dbReference>
<dbReference type="PANTHER" id="PTHR43016:SF13">
    <property type="entry name" value="PRESEQUENCE PROTEASE, MITOCHONDRIAL"/>
    <property type="match status" value="1"/>
</dbReference>
<evidence type="ECO:0000256" key="10">
    <source>
        <dbReference type="ARBA" id="ARBA00023128"/>
    </source>
</evidence>
<proteinExistence type="inferred from homology"/>
<evidence type="ECO:0000313" key="13">
    <source>
        <dbReference type="EMBL" id="OUS48339.1"/>
    </source>
</evidence>
<name>A0A1Y5IFK6_OSTTA</name>
<keyword evidence="10" id="KW-0496">Mitochondrion</keyword>
<dbReference type="GO" id="GO:0004222">
    <property type="term" value="F:metalloendopeptidase activity"/>
    <property type="evidence" value="ECO:0007669"/>
    <property type="project" value="TreeGrafter"/>
</dbReference>
<dbReference type="GO" id="GO:0005759">
    <property type="term" value="C:mitochondrial matrix"/>
    <property type="evidence" value="ECO:0007669"/>
    <property type="project" value="TreeGrafter"/>
</dbReference>
<evidence type="ECO:0000256" key="1">
    <source>
        <dbReference type="ARBA" id="ARBA00001947"/>
    </source>
</evidence>
<dbReference type="InterPro" id="IPR011249">
    <property type="entry name" value="Metalloenz_LuxS/M16"/>
</dbReference>
<dbReference type="Proteomes" id="UP000195557">
    <property type="component" value="Unassembled WGS sequence"/>
</dbReference>
<keyword evidence="9" id="KW-0482">Metalloprotease</keyword>
<keyword evidence="8" id="KW-0862">Zinc</keyword>
<dbReference type="AlphaFoldDB" id="A0A1Y5IFK6"/>
<evidence type="ECO:0000259" key="12">
    <source>
        <dbReference type="SMART" id="SM01264"/>
    </source>
</evidence>
<reference evidence="13" key="1">
    <citation type="submission" date="2017-04" db="EMBL/GenBank/DDBJ databases">
        <title>Population genomics of picophytoplankton unveils novel chromosome hypervariability.</title>
        <authorList>
            <consortium name="DOE Joint Genome Institute"/>
            <person name="Blanc-Mathieu R."/>
            <person name="Krasovec M."/>
            <person name="Hebrard M."/>
            <person name="Yau S."/>
            <person name="Desgranges E."/>
            <person name="Martin J."/>
            <person name="Schackwitz W."/>
            <person name="Kuo A."/>
            <person name="Salin G."/>
            <person name="Donnadieu C."/>
            <person name="Desdevises Y."/>
            <person name="Sanchez-Ferandin S."/>
            <person name="Moreau H."/>
            <person name="Rivals E."/>
            <person name="Grigoriev I.V."/>
            <person name="Grimsley N."/>
            <person name="Eyre-Walker A."/>
            <person name="Piganeau G."/>
        </authorList>
    </citation>
    <scope>NUCLEOTIDE SEQUENCE [LARGE SCALE GENOMIC DNA]</scope>
    <source>
        <strain evidence="13">RCC 1115</strain>
    </source>
</reference>
<dbReference type="FunFam" id="3.30.830.10:FF:000011">
    <property type="entry name" value="Presequence protease, mitochondrial"/>
    <property type="match status" value="1"/>
</dbReference>
<dbReference type="Pfam" id="PF05193">
    <property type="entry name" value="Peptidase_M16_C"/>
    <property type="match status" value="1"/>
</dbReference>
<dbReference type="GO" id="GO:0046872">
    <property type="term" value="F:metal ion binding"/>
    <property type="evidence" value="ECO:0007669"/>
    <property type="project" value="UniProtKB-KW"/>
</dbReference>
<dbReference type="InterPro" id="IPR007863">
    <property type="entry name" value="Peptidase_M16_C"/>
</dbReference>
<dbReference type="eggNOG" id="KOG2019">
    <property type="taxonomic scope" value="Eukaryota"/>
</dbReference>
<evidence type="ECO:0000256" key="9">
    <source>
        <dbReference type="ARBA" id="ARBA00023049"/>
    </source>
</evidence>
<keyword evidence="7" id="KW-0378">Hydrolase</keyword>
<comment type="cofactor">
    <cofactor evidence="1">
        <name>Zn(2+)</name>
        <dbReference type="ChEBI" id="CHEBI:29105"/>
    </cofactor>
</comment>
<evidence type="ECO:0000256" key="6">
    <source>
        <dbReference type="ARBA" id="ARBA00022723"/>
    </source>
</evidence>
<dbReference type="InterPro" id="IPR011765">
    <property type="entry name" value="Pept_M16_N"/>
</dbReference>
<dbReference type="Pfam" id="PF22516">
    <property type="entry name" value="PreP_C"/>
    <property type="match status" value="1"/>
</dbReference>
<protein>
    <recommendedName>
        <fullName evidence="4">Presequence protease, mitochondrial</fullName>
    </recommendedName>
</protein>
<dbReference type="InterPro" id="IPR013578">
    <property type="entry name" value="Peptidase_M16C_assoc"/>
</dbReference>
<comment type="subcellular location">
    <subcellularLocation>
        <location evidence="2">Mitochondrion</location>
    </subcellularLocation>
</comment>
<evidence type="ECO:0000256" key="11">
    <source>
        <dbReference type="SAM" id="MobiDB-lite"/>
    </source>
</evidence>
<dbReference type="InterPro" id="IPR055130">
    <property type="entry name" value="PreP_C"/>
</dbReference>